<comment type="caution">
    <text evidence="10">The sequence shown here is derived from an EMBL/GenBank/DDBJ whole genome shotgun (WGS) entry which is preliminary data.</text>
</comment>
<keyword evidence="7" id="KW-0234">DNA repair</keyword>
<organism evidence="10 11">
    <name type="scientific">Streptococcus pasteurianus</name>
    <dbReference type="NCBI Taxonomy" id="197614"/>
    <lineage>
        <taxon>Bacteria</taxon>
        <taxon>Bacillati</taxon>
        <taxon>Bacillota</taxon>
        <taxon>Bacilli</taxon>
        <taxon>Lactobacillales</taxon>
        <taxon>Streptococcaceae</taxon>
        <taxon>Streptococcus</taxon>
    </lineage>
</organism>
<feature type="non-terminal residue" evidence="10">
    <location>
        <position position="76"/>
    </location>
</feature>
<dbReference type="AlphaFoldDB" id="A0AAW6YK67"/>
<keyword evidence="4" id="KW-0227">DNA damage</keyword>
<feature type="domain" description="RecA family profile 1" evidence="9">
    <location>
        <begin position="1"/>
        <end position="76"/>
    </location>
</feature>
<evidence type="ECO:0000256" key="3">
    <source>
        <dbReference type="ARBA" id="ARBA00022741"/>
    </source>
</evidence>
<evidence type="ECO:0000256" key="2">
    <source>
        <dbReference type="ARBA" id="ARBA00015553"/>
    </source>
</evidence>
<comment type="similarity">
    <text evidence="1">Belongs to the RecA family.</text>
</comment>
<evidence type="ECO:0000256" key="7">
    <source>
        <dbReference type="ARBA" id="ARBA00023204"/>
    </source>
</evidence>
<evidence type="ECO:0000256" key="8">
    <source>
        <dbReference type="ARBA" id="ARBA00023236"/>
    </source>
</evidence>
<evidence type="ECO:0000313" key="10">
    <source>
        <dbReference type="EMBL" id="MDK7294457.1"/>
    </source>
</evidence>
<dbReference type="SUPFAM" id="SSF52540">
    <property type="entry name" value="P-loop containing nucleoside triphosphate hydrolases"/>
    <property type="match status" value="1"/>
</dbReference>
<dbReference type="PROSITE" id="PS50162">
    <property type="entry name" value="RECA_2"/>
    <property type="match status" value="1"/>
</dbReference>
<keyword evidence="5" id="KW-0067">ATP-binding</keyword>
<evidence type="ECO:0000256" key="6">
    <source>
        <dbReference type="ARBA" id="ARBA00023172"/>
    </source>
</evidence>
<dbReference type="Gene3D" id="3.40.50.300">
    <property type="entry name" value="P-loop containing nucleotide triphosphate hydrolases"/>
    <property type="match status" value="1"/>
</dbReference>
<dbReference type="InterPro" id="IPR013765">
    <property type="entry name" value="DNA_recomb/repair_RecA"/>
</dbReference>
<dbReference type="GO" id="GO:0003697">
    <property type="term" value="F:single-stranded DNA binding"/>
    <property type="evidence" value="ECO:0007669"/>
    <property type="project" value="InterPro"/>
</dbReference>
<dbReference type="PANTHER" id="PTHR45900:SF1">
    <property type="entry name" value="MITOCHONDRIAL DNA REPAIR PROTEIN RECA HOMOLOG-RELATED"/>
    <property type="match status" value="1"/>
</dbReference>
<evidence type="ECO:0000256" key="1">
    <source>
        <dbReference type="ARBA" id="ARBA00009391"/>
    </source>
</evidence>
<evidence type="ECO:0000256" key="4">
    <source>
        <dbReference type="ARBA" id="ARBA00022763"/>
    </source>
</evidence>
<reference evidence="10" key="1">
    <citation type="submission" date="2023-05" db="EMBL/GenBank/DDBJ databases">
        <title>Cataloging the Phylogenetic Diversity of Human Bladder Bacteria.</title>
        <authorList>
            <person name="Du J."/>
        </authorList>
    </citation>
    <scope>NUCLEOTIDE SEQUENCE</scope>
    <source>
        <strain evidence="10">UMB0765</strain>
    </source>
</reference>
<dbReference type="Pfam" id="PF00154">
    <property type="entry name" value="RecA_N"/>
    <property type="match status" value="1"/>
</dbReference>
<evidence type="ECO:0000259" key="9">
    <source>
        <dbReference type="PROSITE" id="PS50162"/>
    </source>
</evidence>
<proteinExistence type="inferred from homology"/>
<sequence length="76" mass="7854">PKGRIIEIYGPESSGKTTVALHAVAQAQKEGGIAAFIDAEHALDPAYAQALGVNIDELLLSQPDSGEQGLEIAGKL</sequence>
<keyword evidence="8" id="KW-0742">SOS response</keyword>
<dbReference type="GO" id="GO:0009432">
    <property type="term" value="P:SOS response"/>
    <property type="evidence" value="ECO:0007669"/>
    <property type="project" value="UniProtKB-KW"/>
</dbReference>
<feature type="non-terminal residue" evidence="10">
    <location>
        <position position="1"/>
    </location>
</feature>
<dbReference type="GO" id="GO:0006281">
    <property type="term" value="P:DNA repair"/>
    <property type="evidence" value="ECO:0007669"/>
    <property type="project" value="UniProtKB-KW"/>
</dbReference>
<evidence type="ECO:0000256" key="5">
    <source>
        <dbReference type="ARBA" id="ARBA00022840"/>
    </source>
</evidence>
<evidence type="ECO:0000313" key="11">
    <source>
        <dbReference type="Proteomes" id="UP001237917"/>
    </source>
</evidence>
<dbReference type="GO" id="GO:0006310">
    <property type="term" value="P:DNA recombination"/>
    <property type="evidence" value="ECO:0007669"/>
    <property type="project" value="UniProtKB-KW"/>
</dbReference>
<dbReference type="GO" id="GO:0005829">
    <property type="term" value="C:cytosol"/>
    <property type="evidence" value="ECO:0007669"/>
    <property type="project" value="TreeGrafter"/>
</dbReference>
<dbReference type="Proteomes" id="UP001237917">
    <property type="component" value="Unassembled WGS sequence"/>
</dbReference>
<accession>A0AAW6YK67</accession>
<protein>
    <recommendedName>
        <fullName evidence="2">Protein RecA</fullName>
    </recommendedName>
</protein>
<dbReference type="InterPro" id="IPR027417">
    <property type="entry name" value="P-loop_NTPase"/>
</dbReference>
<dbReference type="EMBL" id="JASOPU010000571">
    <property type="protein sequence ID" value="MDK7294457.1"/>
    <property type="molecule type" value="Genomic_DNA"/>
</dbReference>
<keyword evidence="3" id="KW-0547">Nucleotide-binding</keyword>
<dbReference type="GO" id="GO:0140664">
    <property type="term" value="F:ATP-dependent DNA damage sensor activity"/>
    <property type="evidence" value="ECO:0007669"/>
    <property type="project" value="InterPro"/>
</dbReference>
<gene>
    <name evidence="10" type="ORF">QP487_13660</name>
</gene>
<name>A0AAW6YK67_9STRE</name>
<dbReference type="InterPro" id="IPR020588">
    <property type="entry name" value="RecA_ATP-bd"/>
</dbReference>
<keyword evidence="6" id="KW-0233">DNA recombination</keyword>
<dbReference type="PANTHER" id="PTHR45900">
    <property type="entry name" value="RECA"/>
    <property type="match status" value="1"/>
</dbReference>
<dbReference type="InterPro" id="IPR049428">
    <property type="entry name" value="RecA-like_N"/>
</dbReference>
<dbReference type="GO" id="GO:0005524">
    <property type="term" value="F:ATP binding"/>
    <property type="evidence" value="ECO:0007669"/>
    <property type="project" value="UniProtKB-KW"/>
</dbReference>